<name>A0AAE1AUS2_9GAST</name>
<protein>
    <submittedName>
        <fullName evidence="1">Uncharacterized protein</fullName>
    </submittedName>
</protein>
<gene>
    <name evidence="1" type="ORF">RRG08_060953</name>
</gene>
<reference evidence="1" key="1">
    <citation type="journal article" date="2023" name="G3 (Bethesda)">
        <title>A reference genome for the long-term kleptoplast-retaining sea slug Elysia crispata morphotype clarki.</title>
        <authorList>
            <person name="Eastman K.E."/>
            <person name="Pendleton A.L."/>
            <person name="Shaikh M.A."/>
            <person name="Suttiyut T."/>
            <person name="Ogas R."/>
            <person name="Tomko P."/>
            <person name="Gavelis G."/>
            <person name="Widhalm J.R."/>
            <person name="Wisecaver J.H."/>
        </authorList>
    </citation>
    <scope>NUCLEOTIDE SEQUENCE</scope>
    <source>
        <strain evidence="1">ECLA1</strain>
    </source>
</reference>
<proteinExistence type="predicted"/>
<evidence type="ECO:0000313" key="1">
    <source>
        <dbReference type="EMBL" id="KAK3794283.1"/>
    </source>
</evidence>
<organism evidence="1 2">
    <name type="scientific">Elysia crispata</name>
    <name type="common">lettuce slug</name>
    <dbReference type="NCBI Taxonomy" id="231223"/>
    <lineage>
        <taxon>Eukaryota</taxon>
        <taxon>Metazoa</taxon>
        <taxon>Spiralia</taxon>
        <taxon>Lophotrochozoa</taxon>
        <taxon>Mollusca</taxon>
        <taxon>Gastropoda</taxon>
        <taxon>Heterobranchia</taxon>
        <taxon>Euthyneura</taxon>
        <taxon>Panpulmonata</taxon>
        <taxon>Sacoglossa</taxon>
        <taxon>Placobranchoidea</taxon>
        <taxon>Plakobranchidae</taxon>
        <taxon>Elysia</taxon>
    </lineage>
</organism>
<keyword evidence="2" id="KW-1185">Reference proteome</keyword>
<accession>A0AAE1AUS2</accession>
<dbReference type="AlphaFoldDB" id="A0AAE1AUS2"/>
<dbReference type="EMBL" id="JAWDGP010001129">
    <property type="protein sequence ID" value="KAK3794283.1"/>
    <property type="molecule type" value="Genomic_DNA"/>
</dbReference>
<comment type="caution">
    <text evidence="1">The sequence shown here is derived from an EMBL/GenBank/DDBJ whole genome shotgun (WGS) entry which is preliminary data.</text>
</comment>
<dbReference type="Proteomes" id="UP001283361">
    <property type="component" value="Unassembled WGS sequence"/>
</dbReference>
<evidence type="ECO:0000313" key="2">
    <source>
        <dbReference type="Proteomes" id="UP001283361"/>
    </source>
</evidence>
<sequence length="83" mass="9112">MSALIYPYKENGDKRFVQAGAASFTCRARVRVGGEHDACLELTWDRPAGSHERARLGKTNEEEADCAGPHTGYLEEGIQCTLV</sequence>